<gene>
    <name evidence="1" type="ORF">PR048_013529</name>
</gene>
<evidence type="ECO:0000313" key="1">
    <source>
        <dbReference type="EMBL" id="KAJ8887314.1"/>
    </source>
</evidence>
<dbReference type="EMBL" id="JARBHB010000004">
    <property type="protein sequence ID" value="KAJ8887314.1"/>
    <property type="molecule type" value="Genomic_DNA"/>
</dbReference>
<dbReference type="Proteomes" id="UP001159363">
    <property type="component" value="Chromosome X"/>
</dbReference>
<reference evidence="1 2" key="1">
    <citation type="submission" date="2023-02" db="EMBL/GenBank/DDBJ databases">
        <title>LHISI_Scaffold_Assembly.</title>
        <authorList>
            <person name="Stuart O.P."/>
            <person name="Cleave R."/>
            <person name="Magrath M.J.L."/>
            <person name="Mikheyev A.S."/>
        </authorList>
    </citation>
    <scope>NUCLEOTIDE SEQUENCE [LARGE SCALE GENOMIC DNA]</scope>
    <source>
        <strain evidence="1">Daus_M_001</strain>
        <tissue evidence="1">Leg muscle</tissue>
    </source>
</reference>
<accession>A0ABQ9HSE8</accession>
<evidence type="ECO:0008006" key="3">
    <source>
        <dbReference type="Google" id="ProtNLM"/>
    </source>
</evidence>
<organism evidence="1 2">
    <name type="scientific">Dryococelus australis</name>
    <dbReference type="NCBI Taxonomy" id="614101"/>
    <lineage>
        <taxon>Eukaryota</taxon>
        <taxon>Metazoa</taxon>
        <taxon>Ecdysozoa</taxon>
        <taxon>Arthropoda</taxon>
        <taxon>Hexapoda</taxon>
        <taxon>Insecta</taxon>
        <taxon>Pterygota</taxon>
        <taxon>Neoptera</taxon>
        <taxon>Polyneoptera</taxon>
        <taxon>Phasmatodea</taxon>
        <taxon>Verophasmatodea</taxon>
        <taxon>Anareolatae</taxon>
        <taxon>Phasmatidae</taxon>
        <taxon>Eurycanthinae</taxon>
        <taxon>Dryococelus</taxon>
    </lineage>
</organism>
<comment type="caution">
    <text evidence="1">The sequence shown here is derived from an EMBL/GenBank/DDBJ whole genome shotgun (WGS) entry which is preliminary data.</text>
</comment>
<keyword evidence="2" id="KW-1185">Reference proteome</keyword>
<dbReference type="Pfam" id="PF14223">
    <property type="entry name" value="Retrotran_gag_2"/>
    <property type="match status" value="1"/>
</dbReference>
<name>A0ABQ9HSE8_9NEOP</name>
<proteinExistence type="predicted"/>
<evidence type="ECO:0000313" key="2">
    <source>
        <dbReference type="Proteomes" id="UP001159363"/>
    </source>
</evidence>
<protein>
    <recommendedName>
        <fullName evidence="3">Polyprotein</fullName>
    </recommendedName>
</protein>
<sequence length="413" mass="46089">MASSFVPFPQLPSNNFSNCKFQVRMYMDKKEVLDVLSGPGEIDEKNKSALLDRDIKAKCILVQWVSDKHLDSLKDASTAMEIMHILEGIFVRKSPLSKLFLMKKLLKLKFKGGPLQGPFAQAEAIVHEMESFGSKMEDNDRICLLLLTMPESHDNKKVLDLSVSATPIDILPKKKAKTHQQGYVCGRDKRHGNYCGLAIDGNIDSRITSTIDILTSDIEFILDSGASEHYVTTNATSRMSNLSILDFPVKIKIADGKILKANSHGQLKLLADDICGMFVADFTVISDIYIRAVDAMTWHRCLGHAHSNCILKLDLPAITKVCAPCQEVKFKRKPFSLVERNDIAGPVKDSTLKDERYIQVVVDDFTYFVTVSILTTKDEAEGNLIKHIKALGAEVTNVPNSIWIMEVSSFHRG</sequence>